<accession>A0AAV4BWP1</accession>
<evidence type="ECO:0000313" key="1">
    <source>
        <dbReference type="EMBL" id="GFO23628.1"/>
    </source>
</evidence>
<gene>
    <name evidence="1" type="ORF">PoB_005013300</name>
</gene>
<comment type="caution">
    <text evidence="1">The sequence shown here is derived from an EMBL/GenBank/DDBJ whole genome shotgun (WGS) entry which is preliminary data.</text>
</comment>
<proteinExistence type="predicted"/>
<name>A0AAV4BWP1_9GAST</name>
<organism evidence="1 2">
    <name type="scientific">Plakobranchus ocellatus</name>
    <dbReference type="NCBI Taxonomy" id="259542"/>
    <lineage>
        <taxon>Eukaryota</taxon>
        <taxon>Metazoa</taxon>
        <taxon>Spiralia</taxon>
        <taxon>Lophotrochozoa</taxon>
        <taxon>Mollusca</taxon>
        <taxon>Gastropoda</taxon>
        <taxon>Heterobranchia</taxon>
        <taxon>Euthyneura</taxon>
        <taxon>Panpulmonata</taxon>
        <taxon>Sacoglossa</taxon>
        <taxon>Placobranchoidea</taxon>
        <taxon>Plakobranchidae</taxon>
        <taxon>Plakobranchus</taxon>
    </lineage>
</organism>
<sequence>MFSSHQFHLALMVTQRIAGSAWKPARCLPNRVSRRELVKSLEQQSRQLALLQMVKPIPSTAGVSYQTNRRVISVTDHWGNHERKPAGPITISFIGQRK</sequence>
<dbReference type="AlphaFoldDB" id="A0AAV4BWP1"/>
<dbReference type="Proteomes" id="UP000735302">
    <property type="component" value="Unassembled WGS sequence"/>
</dbReference>
<dbReference type="EMBL" id="BLXT01005511">
    <property type="protein sequence ID" value="GFO23628.1"/>
    <property type="molecule type" value="Genomic_DNA"/>
</dbReference>
<protein>
    <submittedName>
        <fullName evidence="1">Uncharacterized protein</fullName>
    </submittedName>
</protein>
<reference evidence="1 2" key="1">
    <citation type="journal article" date="2021" name="Elife">
        <title>Chloroplast acquisition without the gene transfer in kleptoplastic sea slugs, Plakobranchus ocellatus.</title>
        <authorList>
            <person name="Maeda T."/>
            <person name="Takahashi S."/>
            <person name="Yoshida T."/>
            <person name="Shimamura S."/>
            <person name="Takaki Y."/>
            <person name="Nagai Y."/>
            <person name="Toyoda A."/>
            <person name="Suzuki Y."/>
            <person name="Arimoto A."/>
            <person name="Ishii H."/>
            <person name="Satoh N."/>
            <person name="Nishiyama T."/>
            <person name="Hasebe M."/>
            <person name="Maruyama T."/>
            <person name="Minagawa J."/>
            <person name="Obokata J."/>
            <person name="Shigenobu S."/>
        </authorList>
    </citation>
    <scope>NUCLEOTIDE SEQUENCE [LARGE SCALE GENOMIC DNA]</scope>
</reference>
<evidence type="ECO:0000313" key="2">
    <source>
        <dbReference type="Proteomes" id="UP000735302"/>
    </source>
</evidence>
<keyword evidence="2" id="KW-1185">Reference proteome</keyword>